<accession>A0A2M7AQF9</accession>
<comment type="caution">
    <text evidence="1">The sequence shown here is derived from an EMBL/GenBank/DDBJ whole genome shotgun (WGS) entry which is preliminary data.</text>
</comment>
<name>A0A2M7AQF9_9BACT</name>
<dbReference type="AlphaFoldDB" id="A0A2M7AQF9"/>
<evidence type="ECO:0000313" key="1">
    <source>
        <dbReference type="EMBL" id="PIU71871.1"/>
    </source>
</evidence>
<dbReference type="Gene3D" id="3.30.110.170">
    <property type="entry name" value="Protein of unknown function (DUF541), domain 1"/>
    <property type="match status" value="1"/>
</dbReference>
<dbReference type="Proteomes" id="UP000230972">
    <property type="component" value="Unassembled WGS sequence"/>
</dbReference>
<dbReference type="InterPro" id="IPR052022">
    <property type="entry name" value="26kDa_periplasmic_antigen"/>
</dbReference>
<organism evidence="1 2">
    <name type="scientific">Candidatus Woesebacteria bacterium CG06_land_8_20_14_3_00_39_27</name>
    <dbReference type="NCBI Taxonomy" id="1975057"/>
    <lineage>
        <taxon>Bacteria</taxon>
        <taxon>Candidatus Woeseibacteriota</taxon>
    </lineage>
</organism>
<reference evidence="2" key="1">
    <citation type="submission" date="2017-09" db="EMBL/GenBank/DDBJ databases">
        <title>Depth-based differentiation of microbial function through sediment-hosted aquifers and enrichment of novel symbionts in the deep terrestrial subsurface.</title>
        <authorList>
            <person name="Probst A.J."/>
            <person name="Ladd B."/>
            <person name="Jarett J.K."/>
            <person name="Geller-Mcgrath D.E."/>
            <person name="Sieber C.M.K."/>
            <person name="Emerson J.B."/>
            <person name="Anantharaman K."/>
            <person name="Thomas B.C."/>
            <person name="Malmstrom R."/>
            <person name="Stieglmeier M."/>
            <person name="Klingl A."/>
            <person name="Woyke T."/>
            <person name="Ryan C.M."/>
            <person name="Banfield J.F."/>
        </authorList>
    </citation>
    <scope>NUCLEOTIDE SEQUENCE [LARGE SCALE GENOMIC DNA]</scope>
</reference>
<protein>
    <recommendedName>
        <fullName evidence="3">DUF541 domain-containing protein</fullName>
    </recommendedName>
</protein>
<evidence type="ECO:0008006" key="3">
    <source>
        <dbReference type="Google" id="ProtNLM"/>
    </source>
</evidence>
<gene>
    <name evidence="1" type="ORF">COS80_00835</name>
</gene>
<dbReference type="EMBL" id="PEWC01000019">
    <property type="protein sequence ID" value="PIU71871.1"/>
    <property type="molecule type" value="Genomic_DNA"/>
</dbReference>
<sequence>MLLTTAMVSFSLTATDPSALGASNQVQSKVQTITNLLEASSISEEDIFVSQPQIVPANTLVQGTTGFQSIISMAVKTVHVTSVSDLISNLYANGAAVVSQPVLSAGDQKKLEDEAFDQALKDAKTQAGKIASKNWKFIKKIIALTQQSSASTATATSKADTLTEANNQQTAQNGVFKIVKAVSVSYKMW</sequence>
<evidence type="ECO:0000313" key="2">
    <source>
        <dbReference type="Proteomes" id="UP000230972"/>
    </source>
</evidence>
<dbReference type="Pfam" id="PF04402">
    <property type="entry name" value="SIMPL"/>
    <property type="match status" value="1"/>
</dbReference>
<dbReference type="GO" id="GO:0006974">
    <property type="term" value="P:DNA damage response"/>
    <property type="evidence" value="ECO:0007669"/>
    <property type="project" value="TreeGrafter"/>
</dbReference>
<dbReference type="InterPro" id="IPR007497">
    <property type="entry name" value="SIMPL/DUF541"/>
</dbReference>
<dbReference type="PANTHER" id="PTHR34387">
    <property type="entry name" value="SLR1258 PROTEIN"/>
    <property type="match status" value="1"/>
</dbReference>
<dbReference type="PANTHER" id="PTHR34387:SF2">
    <property type="entry name" value="SLR1258 PROTEIN"/>
    <property type="match status" value="1"/>
</dbReference>
<proteinExistence type="predicted"/>
<dbReference type="Gene3D" id="3.30.70.2970">
    <property type="entry name" value="Protein of unknown function (DUF541), domain 2"/>
    <property type="match status" value="1"/>
</dbReference>